<proteinExistence type="predicted"/>
<sequence>MAQSLIGIHGVDGFGHSGGGIGAGCELYYIPEKKMYFFIAINLGTISESPLHKEIEEARTEIYSILTK</sequence>
<keyword evidence="2" id="KW-1185">Reference proteome</keyword>
<evidence type="ECO:0008006" key="3">
    <source>
        <dbReference type="Google" id="ProtNLM"/>
    </source>
</evidence>
<protein>
    <recommendedName>
        <fullName evidence="3">Beta-lactamase</fullName>
    </recommendedName>
</protein>
<dbReference type="Proteomes" id="UP001595841">
    <property type="component" value="Unassembled WGS sequence"/>
</dbReference>
<accession>A0ABV8PFG2</accession>
<dbReference type="RefSeq" id="WP_379762310.1">
    <property type="nucleotide sequence ID" value="NZ_JBHSCL010000002.1"/>
</dbReference>
<evidence type="ECO:0000313" key="2">
    <source>
        <dbReference type="Proteomes" id="UP001595841"/>
    </source>
</evidence>
<comment type="caution">
    <text evidence="1">The sequence shown here is derived from an EMBL/GenBank/DDBJ whole genome shotgun (WGS) entry which is preliminary data.</text>
</comment>
<reference evidence="2" key="1">
    <citation type="journal article" date="2019" name="Int. J. Syst. Evol. Microbiol.">
        <title>The Global Catalogue of Microorganisms (GCM) 10K type strain sequencing project: providing services to taxonomists for standard genome sequencing and annotation.</title>
        <authorList>
            <consortium name="The Broad Institute Genomics Platform"/>
            <consortium name="The Broad Institute Genome Sequencing Center for Infectious Disease"/>
            <person name="Wu L."/>
            <person name="Ma J."/>
        </authorList>
    </citation>
    <scope>NUCLEOTIDE SEQUENCE [LARGE SCALE GENOMIC DNA]</scope>
    <source>
        <strain evidence="2">CGMCC 1.15774</strain>
    </source>
</reference>
<name>A0ABV8PFG2_9FLAO</name>
<dbReference type="EMBL" id="JBHSCL010000002">
    <property type="protein sequence ID" value="MFC4218933.1"/>
    <property type="molecule type" value="Genomic_DNA"/>
</dbReference>
<gene>
    <name evidence="1" type="ORF">ACFOWS_02245</name>
</gene>
<evidence type="ECO:0000313" key="1">
    <source>
        <dbReference type="EMBL" id="MFC4218933.1"/>
    </source>
</evidence>
<organism evidence="1 2">
    <name type="scientific">Flagellimonas marina</name>
    <dbReference type="NCBI Taxonomy" id="1775168"/>
    <lineage>
        <taxon>Bacteria</taxon>
        <taxon>Pseudomonadati</taxon>
        <taxon>Bacteroidota</taxon>
        <taxon>Flavobacteriia</taxon>
        <taxon>Flavobacteriales</taxon>
        <taxon>Flavobacteriaceae</taxon>
        <taxon>Flagellimonas</taxon>
    </lineage>
</organism>